<evidence type="ECO:0000256" key="1">
    <source>
        <dbReference type="ARBA" id="ARBA00022676"/>
    </source>
</evidence>
<keyword evidence="1" id="KW-0328">Glycosyltransferase</keyword>
<dbReference type="EMBL" id="RQFK01000033">
    <property type="protein sequence ID" value="TGK78431.1"/>
    <property type="molecule type" value="Genomic_DNA"/>
</dbReference>
<dbReference type="Proteomes" id="UP000298009">
    <property type="component" value="Unassembled WGS sequence"/>
</dbReference>
<comment type="caution">
    <text evidence="3">The sequence shown here is derived from an EMBL/GenBank/DDBJ whole genome shotgun (WGS) entry which is preliminary data.</text>
</comment>
<dbReference type="GO" id="GO:0008713">
    <property type="term" value="F:ADP-heptose-lipopolysaccharide heptosyltransferase activity"/>
    <property type="evidence" value="ECO:0007669"/>
    <property type="project" value="TreeGrafter"/>
</dbReference>
<evidence type="ECO:0000256" key="2">
    <source>
        <dbReference type="ARBA" id="ARBA00022679"/>
    </source>
</evidence>
<dbReference type="OrthoDB" id="9797795at2"/>
<keyword evidence="2 3" id="KW-0808">Transferase</keyword>
<dbReference type="GO" id="GO:0005829">
    <property type="term" value="C:cytosol"/>
    <property type="evidence" value="ECO:0007669"/>
    <property type="project" value="TreeGrafter"/>
</dbReference>
<dbReference type="InterPro" id="IPR002201">
    <property type="entry name" value="Glyco_trans_9"/>
</dbReference>
<reference evidence="3" key="1">
    <citation type="journal article" date="2019" name="PLoS Negl. Trop. Dis.">
        <title>Revisiting the worldwide diversity of Leptospira species in the environment.</title>
        <authorList>
            <person name="Vincent A.T."/>
            <person name="Schiettekatte O."/>
            <person name="Bourhy P."/>
            <person name="Veyrier F.J."/>
            <person name="Picardeau M."/>
        </authorList>
    </citation>
    <scope>NUCLEOTIDE SEQUENCE [LARGE SCALE GENOMIC DNA]</scope>
    <source>
        <strain evidence="3">201800287</strain>
    </source>
</reference>
<dbReference type="Pfam" id="PF01075">
    <property type="entry name" value="Glyco_transf_9"/>
    <property type="match status" value="1"/>
</dbReference>
<sequence>MIKGLIFLLSNFVQFFFKSGNEYTLINRLDSIGDYILFRNFLSPLKNSKFIQKRKILFLANVAWRSIYEHYDREFADKVIWVNVERLARNRFYRIYILLRLSTFNIGKIIQPTFSRNHIVDFLLLPLSSAQKITSKGDDLNYLKEVKLFNDRQYDQLVDNIDSNQFEFERNRHFFNYLEPVFSLVDLDLPYRKFHDKEKFVSFFIGSSSPFRQLSIENMKFICMEILNHTKYKITILGGKNEAKKGTILSELSDRITSQCGLTNLIETIDFIGNSSAVLSMDSSGVHIAMATKVPKVFCFSNGNHLFRFIPYPKNYKQMIAYFPPLIQMNMSSHKKILYDSFSRGSTIPIDSIDLKKHIKEIIKEINKI</sequence>
<dbReference type="SUPFAM" id="SSF53756">
    <property type="entry name" value="UDP-Glycosyltransferase/glycogen phosphorylase"/>
    <property type="match status" value="1"/>
</dbReference>
<dbReference type="RefSeq" id="WP_135602962.1">
    <property type="nucleotide sequence ID" value="NZ_RQFK01000033.1"/>
</dbReference>
<accession>A0A4R9I1B1</accession>
<dbReference type="AlphaFoldDB" id="A0A4R9I1B1"/>
<dbReference type="GO" id="GO:0009244">
    <property type="term" value="P:lipopolysaccharide core region biosynthetic process"/>
    <property type="evidence" value="ECO:0007669"/>
    <property type="project" value="TreeGrafter"/>
</dbReference>
<name>A0A4R9I1B1_9LEPT</name>
<proteinExistence type="predicted"/>
<dbReference type="PANTHER" id="PTHR30160">
    <property type="entry name" value="TETRAACYLDISACCHARIDE 4'-KINASE-RELATED"/>
    <property type="match status" value="1"/>
</dbReference>
<gene>
    <name evidence="3" type="ORF">EHQ24_17940</name>
</gene>
<dbReference type="Gene3D" id="3.40.50.2000">
    <property type="entry name" value="Glycogen Phosphorylase B"/>
    <property type="match status" value="1"/>
</dbReference>
<evidence type="ECO:0000313" key="3">
    <source>
        <dbReference type="EMBL" id="TGK78431.1"/>
    </source>
</evidence>
<dbReference type="PANTHER" id="PTHR30160:SF1">
    <property type="entry name" value="LIPOPOLYSACCHARIDE 1,2-N-ACETYLGLUCOSAMINETRANSFERASE-RELATED"/>
    <property type="match status" value="1"/>
</dbReference>
<protein>
    <submittedName>
        <fullName evidence="3">Lipopolysaccharide heptosyltransferase family protein</fullName>
    </submittedName>
</protein>
<evidence type="ECO:0000313" key="4">
    <source>
        <dbReference type="Proteomes" id="UP000298009"/>
    </source>
</evidence>
<organism evidence="3 4">
    <name type="scientific">Leptospira noumeaensis</name>
    <dbReference type="NCBI Taxonomy" id="2484964"/>
    <lineage>
        <taxon>Bacteria</taxon>
        <taxon>Pseudomonadati</taxon>
        <taxon>Spirochaetota</taxon>
        <taxon>Spirochaetia</taxon>
        <taxon>Leptospirales</taxon>
        <taxon>Leptospiraceae</taxon>
        <taxon>Leptospira</taxon>
    </lineage>
</organism>
<dbReference type="InterPro" id="IPR051199">
    <property type="entry name" value="LPS_LOS_Heptosyltrfase"/>
</dbReference>
<keyword evidence="4" id="KW-1185">Reference proteome</keyword>